<accession>A0A3A5JTN9</accession>
<organism evidence="1 2">
    <name type="scientific">Mesorhizobium waimense</name>
    <dbReference type="NCBI Taxonomy" id="1300307"/>
    <lineage>
        <taxon>Bacteria</taxon>
        <taxon>Pseudomonadati</taxon>
        <taxon>Pseudomonadota</taxon>
        <taxon>Alphaproteobacteria</taxon>
        <taxon>Hyphomicrobiales</taxon>
        <taxon>Phyllobacteriaceae</taxon>
        <taxon>Mesorhizobium</taxon>
    </lineage>
</organism>
<reference evidence="1 2" key="1">
    <citation type="submission" date="2018-09" db="EMBL/GenBank/DDBJ databases">
        <title>Mesorhizobium carmichaelinearum sp. nov. isolated from Carmichaelinea spp. root nodules in New Zealand.</title>
        <authorList>
            <person name="De Meyer S.E."/>
        </authorList>
    </citation>
    <scope>NUCLEOTIDE SEQUENCE [LARGE SCALE GENOMIC DNA]</scope>
    <source>
        <strain evidence="1 2">ICMP19557</strain>
    </source>
</reference>
<keyword evidence="2" id="KW-1185">Reference proteome</keyword>
<sequence>MEEDMSTYSYFLHLRRPSFRLVLKSGSSFPSGLDPIDWKFKEERPYDKVHAEVMKDIECQGFGAYQQDIRSEDIPGARIAASSRR</sequence>
<dbReference type="AlphaFoldDB" id="A0A3A5JTN9"/>
<name>A0A3A5JTN9_9HYPH</name>
<gene>
    <name evidence="1" type="ORF">D3227_37535</name>
</gene>
<dbReference type="Proteomes" id="UP000272706">
    <property type="component" value="Unassembled WGS sequence"/>
</dbReference>
<protein>
    <submittedName>
        <fullName evidence="1">Uncharacterized protein</fullName>
    </submittedName>
</protein>
<dbReference type="EMBL" id="QZWZ01000073">
    <property type="protein sequence ID" value="RJT26118.1"/>
    <property type="molecule type" value="Genomic_DNA"/>
</dbReference>
<evidence type="ECO:0000313" key="1">
    <source>
        <dbReference type="EMBL" id="RJT26118.1"/>
    </source>
</evidence>
<proteinExistence type="predicted"/>
<evidence type="ECO:0000313" key="2">
    <source>
        <dbReference type="Proteomes" id="UP000272706"/>
    </source>
</evidence>
<comment type="caution">
    <text evidence="1">The sequence shown here is derived from an EMBL/GenBank/DDBJ whole genome shotgun (WGS) entry which is preliminary data.</text>
</comment>